<sequence>MKEQRQEAVALRYNEGKDDAPKVIAKGKGLIAEEILAKAKEFDIPVQEDPAMLSILGTLEINESIPEELFEAVAEVFAFVYQVDKTYKKN</sequence>
<dbReference type="RefSeq" id="WP_239673853.1">
    <property type="nucleotide sequence ID" value="NZ_CP049742.1"/>
</dbReference>
<gene>
    <name evidence="1" type="ORF">G8O30_04805</name>
</gene>
<keyword evidence="2" id="KW-1185">Reference proteome</keyword>
<dbReference type="KEGG" id="mcui:G8O30_04805"/>
<dbReference type="Proteomes" id="UP000593626">
    <property type="component" value="Chromosome"/>
</dbReference>
<accession>A0A7S8CAB7</accession>
<organism evidence="1 2">
    <name type="scientific">Mangrovibacillus cuniculi</name>
    <dbReference type="NCBI Taxonomy" id="2593652"/>
    <lineage>
        <taxon>Bacteria</taxon>
        <taxon>Bacillati</taxon>
        <taxon>Bacillota</taxon>
        <taxon>Bacilli</taxon>
        <taxon>Bacillales</taxon>
        <taxon>Bacillaceae</taxon>
        <taxon>Mangrovibacillus</taxon>
    </lineage>
</organism>
<dbReference type="Pfam" id="PF01312">
    <property type="entry name" value="Bac_export_2"/>
    <property type="match status" value="1"/>
</dbReference>
<proteinExistence type="predicted"/>
<dbReference type="SUPFAM" id="SSF160544">
    <property type="entry name" value="EscU C-terminal domain-like"/>
    <property type="match status" value="1"/>
</dbReference>
<dbReference type="PANTHER" id="PTHR30531:SF12">
    <property type="entry name" value="FLAGELLAR BIOSYNTHETIC PROTEIN FLHB"/>
    <property type="match status" value="1"/>
</dbReference>
<dbReference type="AlphaFoldDB" id="A0A7S8CAB7"/>
<evidence type="ECO:0000313" key="1">
    <source>
        <dbReference type="EMBL" id="QPC46329.1"/>
    </source>
</evidence>
<dbReference type="PANTHER" id="PTHR30531">
    <property type="entry name" value="FLAGELLAR BIOSYNTHETIC PROTEIN FLHB"/>
    <property type="match status" value="1"/>
</dbReference>
<protein>
    <submittedName>
        <fullName evidence="1">EscU/YscU/HrcU family type III secretion system export apparatus switch protein</fullName>
    </submittedName>
</protein>
<name>A0A7S8CAB7_9BACI</name>
<dbReference type="GO" id="GO:0005886">
    <property type="term" value="C:plasma membrane"/>
    <property type="evidence" value="ECO:0007669"/>
    <property type="project" value="TreeGrafter"/>
</dbReference>
<dbReference type="InterPro" id="IPR029025">
    <property type="entry name" value="T3SS_substrate_exporter_C"/>
</dbReference>
<dbReference type="GO" id="GO:0009306">
    <property type="term" value="P:protein secretion"/>
    <property type="evidence" value="ECO:0007669"/>
    <property type="project" value="InterPro"/>
</dbReference>
<dbReference type="Gene3D" id="3.40.1690.10">
    <property type="entry name" value="secretion proteins EscU"/>
    <property type="match status" value="1"/>
</dbReference>
<dbReference type="InterPro" id="IPR006135">
    <property type="entry name" value="T3SS_substrate_exporter"/>
</dbReference>
<evidence type="ECO:0000313" key="2">
    <source>
        <dbReference type="Proteomes" id="UP000593626"/>
    </source>
</evidence>
<dbReference type="EMBL" id="CP049742">
    <property type="protein sequence ID" value="QPC46329.1"/>
    <property type="molecule type" value="Genomic_DNA"/>
</dbReference>
<reference evidence="1 2" key="1">
    <citation type="submission" date="2019-07" db="EMBL/GenBank/DDBJ databases">
        <title>Genome sequence of 2 isolates from Red Sea Mangroves.</title>
        <authorList>
            <person name="Sefrji F."/>
            <person name="Michoud G."/>
            <person name="Merlino G."/>
            <person name="Daffonchio D."/>
        </authorList>
    </citation>
    <scope>NUCLEOTIDE SEQUENCE [LARGE SCALE GENOMIC DNA]</scope>
    <source>
        <strain evidence="1 2">R1DC41</strain>
    </source>
</reference>